<comment type="subcellular location">
    <subcellularLocation>
        <location evidence="1">Membrane</location>
        <topology evidence="1">Multi-pass membrane protein</topology>
    </subcellularLocation>
</comment>
<evidence type="ECO:0000256" key="2">
    <source>
        <dbReference type="ARBA" id="ARBA00022692"/>
    </source>
</evidence>
<evidence type="ECO:0000256" key="1">
    <source>
        <dbReference type="ARBA" id="ARBA00004141"/>
    </source>
</evidence>
<feature type="domain" description="Sodium/calcium exchanger membrane region" evidence="6">
    <location>
        <begin position="3"/>
        <end position="141"/>
    </location>
</feature>
<dbReference type="InterPro" id="IPR004481">
    <property type="entry name" value="K/Na/Ca-exchanger"/>
</dbReference>
<dbReference type="RefSeq" id="WP_160588999.1">
    <property type="nucleotide sequence ID" value="NZ_BMHN01000001.1"/>
</dbReference>
<feature type="domain" description="Sodium/calcium exchanger membrane region" evidence="6">
    <location>
        <begin position="173"/>
        <end position="312"/>
    </location>
</feature>
<comment type="caution">
    <text evidence="7">The sequence shown here is derived from an EMBL/GenBank/DDBJ whole genome shotgun (WGS) entry which is preliminary data.</text>
</comment>
<reference evidence="7 8" key="1">
    <citation type="journal article" date="2016" name="Int. J. Syst. Evol. Microbiol.">
        <title>Pyruvatibacter mobilis gen. nov., sp. nov., a marine bacterium from the culture broth of Picochlorum sp. 122.</title>
        <authorList>
            <person name="Wang G."/>
            <person name="Tang M."/>
            <person name="Wu H."/>
            <person name="Dai S."/>
            <person name="Li T."/>
            <person name="Chen C."/>
            <person name="He H."/>
            <person name="Fan J."/>
            <person name="Xiang W."/>
            <person name="Li X."/>
        </authorList>
    </citation>
    <scope>NUCLEOTIDE SEQUENCE [LARGE SCALE GENOMIC DNA]</scope>
    <source>
        <strain evidence="7 8">GYP-11</strain>
    </source>
</reference>
<feature type="transmembrane region" description="Helical" evidence="5">
    <location>
        <begin position="33"/>
        <end position="54"/>
    </location>
</feature>
<evidence type="ECO:0000259" key="6">
    <source>
        <dbReference type="Pfam" id="PF01699"/>
    </source>
</evidence>
<organism evidence="7 8">
    <name type="scientific">Pyruvatibacter mobilis</name>
    <dbReference type="NCBI Taxonomy" id="1712261"/>
    <lineage>
        <taxon>Bacteria</taxon>
        <taxon>Pseudomonadati</taxon>
        <taxon>Pseudomonadota</taxon>
        <taxon>Alphaproteobacteria</taxon>
        <taxon>Hyphomicrobiales</taxon>
        <taxon>Parvibaculaceae</taxon>
        <taxon>Pyruvatibacter</taxon>
    </lineage>
</organism>
<feature type="transmembrane region" description="Helical" evidence="5">
    <location>
        <begin position="236"/>
        <end position="258"/>
    </location>
</feature>
<dbReference type="Proteomes" id="UP000470384">
    <property type="component" value="Unassembled WGS sequence"/>
</dbReference>
<sequence length="315" mass="33086">MMYLALAGGLIILLFCGDLLVRGAVALASRFGVHPLIIGLTVVAFGTSAPELMVSVKAALEGSPGISLGNIVGSNVANVLLVLGLPAIIYPTVCNQASIRRNTSMMVGSTILFVALCMTGMLTFWDGLILFLLVIAFLLYSAHRARTSPADAGLEDELDDISGLPERVWAICAFLAIGLLGLPLGAELVVEGATEIARRFGVSEATIGLTVISLGTSLPELATTLVAAFRRQADVAVGNVIGSNLFNILAIGGITAMVVPLPVSEAFLKFDLWVMLASALLVVPFAFLRTTITRFAGAVFTVLYVSFLVTVFHMS</sequence>
<dbReference type="GO" id="GO:0005262">
    <property type="term" value="F:calcium channel activity"/>
    <property type="evidence" value="ECO:0007669"/>
    <property type="project" value="TreeGrafter"/>
</dbReference>
<evidence type="ECO:0000256" key="4">
    <source>
        <dbReference type="ARBA" id="ARBA00023136"/>
    </source>
</evidence>
<dbReference type="PANTHER" id="PTHR10846">
    <property type="entry name" value="SODIUM/POTASSIUM/CALCIUM EXCHANGER"/>
    <property type="match status" value="1"/>
</dbReference>
<keyword evidence="3 5" id="KW-1133">Transmembrane helix</keyword>
<feature type="transmembrane region" description="Helical" evidence="5">
    <location>
        <begin position="110"/>
        <end position="140"/>
    </location>
</feature>
<dbReference type="Pfam" id="PF01699">
    <property type="entry name" value="Na_Ca_ex"/>
    <property type="match status" value="2"/>
</dbReference>
<feature type="transmembrane region" description="Helical" evidence="5">
    <location>
        <begin position="168"/>
        <end position="186"/>
    </location>
</feature>
<dbReference type="GeneID" id="300653935"/>
<dbReference type="GO" id="GO:0008273">
    <property type="term" value="F:calcium, potassium:sodium antiporter activity"/>
    <property type="evidence" value="ECO:0007669"/>
    <property type="project" value="TreeGrafter"/>
</dbReference>
<feature type="transmembrane region" description="Helical" evidence="5">
    <location>
        <begin position="270"/>
        <end position="288"/>
    </location>
</feature>
<evidence type="ECO:0000256" key="5">
    <source>
        <dbReference type="SAM" id="Phobius"/>
    </source>
</evidence>
<accession>A0A845QFX6</accession>
<dbReference type="GO" id="GO:0005886">
    <property type="term" value="C:plasma membrane"/>
    <property type="evidence" value="ECO:0007669"/>
    <property type="project" value="TreeGrafter"/>
</dbReference>
<dbReference type="InterPro" id="IPR044880">
    <property type="entry name" value="NCX_ion-bd_dom_sf"/>
</dbReference>
<feature type="transmembrane region" description="Helical" evidence="5">
    <location>
        <begin position="295"/>
        <end position="314"/>
    </location>
</feature>
<keyword evidence="4 5" id="KW-0472">Membrane</keyword>
<dbReference type="InterPro" id="IPR004837">
    <property type="entry name" value="NaCa_Exmemb"/>
</dbReference>
<dbReference type="GO" id="GO:0006874">
    <property type="term" value="P:intracellular calcium ion homeostasis"/>
    <property type="evidence" value="ECO:0007669"/>
    <property type="project" value="TreeGrafter"/>
</dbReference>
<keyword evidence="8" id="KW-1185">Reference proteome</keyword>
<name>A0A845QFX6_9HYPH</name>
<evidence type="ECO:0000256" key="3">
    <source>
        <dbReference type="ARBA" id="ARBA00022989"/>
    </source>
</evidence>
<protein>
    <submittedName>
        <fullName evidence="7">Calcium/sodium antiporter</fullName>
    </submittedName>
</protein>
<dbReference type="PANTHER" id="PTHR10846:SF8">
    <property type="entry name" value="INNER MEMBRANE PROTEIN YRBG"/>
    <property type="match status" value="1"/>
</dbReference>
<feature type="transmembrane region" description="Helical" evidence="5">
    <location>
        <begin position="66"/>
        <end position="90"/>
    </location>
</feature>
<gene>
    <name evidence="7" type="ORF">GTQ45_14870</name>
</gene>
<keyword evidence="2 5" id="KW-0812">Transmembrane</keyword>
<dbReference type="EMBL" id="WXYQ01000013">
    <property type="protein sequence ID" value="NBG97018.1"/>
    <property type="molecule type" value="Genomic_DNA"/>
</dbReference>
<dbReference type="AlphaFoldDB" id="A0A845QFX6"/>
<dbReference type="OrthoDB" id="9794225at2"/>
<proteinExistence type="predicted"/>
<evidence type="ECO:0000313" key="7">
    <source>
        <dbReference type="EMBL" id="NBG97018.1"/>
    </source>
</evidence>
<dbReference type="NCBIfam" id="TIGR00367">
    <property type="entry name" value="calcium/sodium antiporter"/>
    <property type="match status" value="1"/>
</dbReference>
<dbReference type="Gene3D" id="1.20.1420.30">
    <property type="entry name" value="NCX, central ion-binding region"/>
    <property type="match status" value="1"/>
</dbReference>
<evidence type="ECO:0000313" key="8">
    <source>
        <dbReference type="Proteomes" id="UP000470384"/>
    </source>
</evidence>